<dbReference type="Proteomes" id="UP000324233">
    <property type="component" value="Chromosome"/>
</dbReference>
<dbReference type="AlphaFoldDB" id="A0A5B9W9X8"/>
<dbReference type="Pfam" id="PF20434">
    <property type="entry name" value="BD-FAE"/>
    <property type="match status" value="1"/>
</dbReference>
<proteinExistence type="predicted"/>
<evidence type="ECO:0000259" key="3">
    <source>
        <dbReference type="Pfam" id="PF20434"/>
    </source>
</evidence>
<feature type="domain" description="BD-FAE-like" evidence="3">
    <location>
        <begin position="60"/>
        <end position="252"/>
    </location>
</feature>
<dbReference type="InterPro" id="IPR050300">
    <property type="entry name" value="GDXG_lipolytic_enzyme"/>
</dbReference>
<dbReference type="SUPFAM" id="SSF53474">
    <property type="entry name" value="alpha/beta-Hydrolases"/>
    <property type="match status" value="1"/>
</dbReference>
<gene>
    <name evidence="4" type="primary">axeA1_5</name>
    <name evidence="4" type="ORF">OJF2_60290</name>
</gene>
<dbReference type="PANTHER" id="PTHR48081:SF6">
    <property type="entry name" value="PEPTIDASE S9 PROLYL OLIGOPEPTIDASE CATALYTIC DOMAIN-CONTAINING PROTEIN"/>
    <property type="match status" value="1"/>
</dbReference>
<evidence type="ECO:0000256" key="1">
    <source>
        <dbReference type="ARBA" id="ARBA00022801"/>
    </source>
</evidence>
<evidence type="ECO:0000256" key="2">
    <source>
        <dbReference type="SAM" id="SignalP"/>
    </source>
</evidence>
<dbReference type="RefSeq" id="WP_148596996.1">
    <property type="nucleotide sequence ID" value="NZ_CP042997.1"/>
</dbReference>
<protein>
    <submittedName>
        <fullName evidence="4">Acetylxylan esterase</fullName>
        <ecNumber evidence="4">3.1.1.72</ecNumber>
    </submittedName>
</protein>
<dbReference type="Gene3D" id="3.40.50.1820">
    <property type="entry name" value="alpha/beta hydrolase"/>
    <property type="match status" value="1"/>
</dbReference>
<accession>A0A5B9W9X8</accession>
<dbReference type="InterPro" id="IPR029058">
    <property type="entry name" value="AB_hydrolase_fold"/>
</dbReference>
<dbReference type="InterPro" id="IPR049492">
    <property type="entry name" value="BD-FAE-like_dom"/>
</dbReference>
<keyword evidence="5" id="KW-1185">Reference proteome</keyword>
<feature type="chain" id="PRO_5023088754" evidence="2">
    <location>
        <begin position="23"/>
        <end position="308"/>
    </location>
</feature>
<reference evidence="4 5" key="1">
    <citation type="submission" date="2019-08" db="EMBL/GenBank/DDBJ databases">
        <title>Deep-cultivation of Planctomycetes and their phenomic and genomic characterization uncovers novel biology.</title>
        <authorList>
            <person name="Wiegand S."/>
            <person name="Jogler M."/>
            <person name="Boedeker C."/>
            <person name="Pinto D."/>
            <person name="Vollmers J."/>
            <person name="Rivas-Marin E."/>
            <person name="Kohn T."/>
            <person name="Peeters S.H."/>
            <person name="Heuer A."/>
            <person name="Rast P."/>
            <person name="Oberbeckmann S."/>
            <person name="Bunk B."/>
            <person name="Jeske O."/>
            <person name="Meyerdierks A."/>
            <person name="Storesund J.E."/>
            <person name="Kallscheuer N."/>
            <person name="Luecker S."/>
            <person name="Lage O.M."/>
            <person name="Pohl T."/>
            <person name="Merkel B.J."/>
            <person name="Hornburger P."/>
            <person name="Mueller R.-W."/>
            <person name="Bruemmer F."/>
            <person name="Labrenz M."/>
            <person name="Spormann A.M."/>
            <person name="Op den Camp H."/>
            <person name="Overmann J."/>
            <person name="Amann R."/>
            <person name="Jetten M.S.M."/>
            <person name="Mascher T."/>
            <person name="Medema M.H."/>
            <person name="Devos D.P."/>
            <person name="Kaster A.-K."/>
            <person name="Ovreas L."/>
            <person name="Rohde M."/>
            <person name="Galperin M.Y."/>
            <person name="Jogler C."/>
        </authorList>
    </citation>
    <scope>NUCLEOTIDE SEQUENCE [LARGE SCALE GENOMIC DNA]</scope>
    <source>
        <strain evidence="4 5">OJF2</strain>
    </source>
</reference>
<evidence type="ECO:0000313" key="5">
    <source>
        <dbReference type="Proteomes" id="UP000324233"/>
    </source>
</evidence>
<dbReference type="EMBL" id="CP042997">
    <property type="protein sequence ID" value="QEH37438.1"/>
    <property type="molecule type" value="Genomic_DNA"/>
</dbReference>
<dbReference type="EC" id="3.1.1.72" evidence="4"/>
<feature type="signal peptide" evidence="2">
    <location>
        <begin position="1"/>
        <end position="22"/>
    </location>
</feature>
<evidence type="ECO:0000313" key="4">
    <source>
        <dbReference type="EMBL" id="QEH37438.1"/>
    </source>
</evidence>
<name>A0A5B9W9X8_9BACT</name>
<keyword evidence="1 4" id="KW-0378">Hydrolase</keyword>
<keyword evidence="2" id="KW-0732">Signal</keyword>
<organism evidence="4 5">
    <name type="scientific">Aquisphaera giovannonii</name>
    <dbReference type="NCBI Taxonomy" id="406548"/>
    <lineage>
        <taxon>Bacteria</taxon>
        <taxon>Pseudomonadati</taxon>
        <taxon>Planctomycetota</taxon>
        <taxon>Planctomycetia</taxon>
        <taxon>Isosphaerales</taxon>
        <taxon>Isosphaeraceae</taxon>
        <taxon>Aquisphaera</taxon>
    </lineage>
</organism>
<dbReference type="PANTHER" id="PTHR48081">
    <property type="entry name" value="AB HYDROLASE SUPERFAMILY PROTEIN C4A8.06C"/>
    <property type="match status" value="1"/>
</dbReference>
<dbReference type="KEGG" id="agv:OJF2_60290"/>
<sequence precursor="true">MLRPAGLALAFALLPLSLPASAQSPPTYPLWPDAKTGPSPEVGDANHAGDVPTLTAFLAPKEKATGAAMLICPGGGYGFLATDHEGKQVAEWLNSLGISAFMLKYRLAPKYHHPAPLDDARRAIRMIRFRAKEWEVDPGRVGVLGFSAGGHLASTLATHYRDAHEVPGDAINGFTERPDVAVLVYPVISLNTDFAHRGSAVNLLGKDAKPEDLAALSNETQVTDNTPPTFLVHTLADTGVPVENSLAFAAALRKHKVPFELHVFEKGKHGLGMGKGAPDLGVPGEPAFQAWPALCATWLKSRGFLDRK</sequence>
<dbReference type="GO" id="GO:0046555">
    <property type="term" value="F:acetylxylan esterase activity"/>
    <property type="evidence" value="ECO:0007669"/>
    <property type="project" value="UniProtKB-EC"/>
</dbReference>
<dbReference type="OrthoDB" id="9794725at2"/>